<dbReference type="EMBL" id="MNCJ02000332">
    <property type="protein sequence ID" value="KAF5754715.1"/>
    <property type="molecule type" value="Genomic_DNA"/>
</dbReference>
<sequence length="63" mass="7392">MVLLLLLWKTECKLCLRFEQHDRPYYELSTAKIKSLGFKFKTIQEMFDDCITSLVAQGHLSIP</sequence>
<keyword evidence="1" id="KW-0732">Signal</keyword>
<dbReference type="Proteomes" id="UP000215914">
    <property type="component" value="Unassembled WGS sequence"/>
</dbReference>
<keyword evidence="3" id="KW-1185">Reference proteome</keyword>
<feature type="chain" id="PRO_5039903892" description="NAD(P)-binding domain-containing protein" evidence="1">
    <location>
        <begin position="16"/>
        <end position="63"/>
    </location>
</feature>
<reference evidence="2" key="1">
    <citation type="journal article" date="2017" name="Nature">
        <title>The sunflower genome provides insights into oil metabolism, flowering and Asterid evolution.</title>
        <authorList>
            <person name="Badouin H."/>
            <person name="Gouzy J."/>
            <person name="Grassa C.J."/>
            <person name="Murat F."/>
            <person name="Staton S.E."/>
            <person name="Cottret L."/>
            <person name="Lelandais-Briere C."/>
            <person name="Owens G.L."/>
            <person name="Carrere S."/>
            <person name="Mayjonade B."/>
            <person name="Legrand L."/>
            <person name="Gill N."/>
            <person name="Kane N.C."/>
            <person name="Bowers J.E."/>
            <person name="Hubner S."/>
            <person name="Bellec A."/>
            <person name="Berard A."/>
            <person name="Berges H."/>
            <person name="Blanchet N."/>
            <person name="Boniface M.C."/>
            <person name="Brunel D."/>
            <person name="Catrice O."/>
            <person name="Chaidir N."/>
            <person name="Claudel C."/>
            <person name="Donnadieu C."/>
            <person name="Faraut T."/>
            <person name="Fievet G."/>
            <person name="Helmstetter N."/>
            <person name="King M."/>
            <person name="Knapp S.J."/>
            <person name="Lai Z."/>
            <person name="Le Paslier M.C."/>
            <person name="Lippi Y."/>
            <person name="Lorenzon L."/>
            <person name="Mandel J.R."/>
            <person name="Marage G."/>
            <person name="Marchand G."/>
            <person name="Marquand E."/>
            <person name="Bret-Mestries E."/>
            <person name="Morien E."/>
            <person name="Nambeesan S."/>
            <person name="Nguyen T."/>
            <person name="Pegot-Espagnet P."/>
            <person name="Pouilly N."/>
            <person name="Raftis F."/>
            <person name="Sallet E."/>
            <person name="Schiex T."/>
            <person name="Thomas J."/>
            <person name="Vandecasteele C."/>
            <person name="Vares D."/>
            <person name="Vear F."/>
            <person name="Vautrin S."/>
            <person name="Crespi M."/>
            <person name="Mangin B."/>
            <person name="Burke J.M."/>
            <person name="Salse J."/>
            <person name="Munos S."/>
            <person name="Vincourt P."/>
            <person name="Rieseberg L.H."/>
            <person name="Langlade N.B."/>
        </authorList>
    </citation>
    <scope>NUCLEOTIDE SEQUENCE</scope>
    <source>
        <tissue evidence="2">Leaves</tissue>
    </source>
</reference>
<organism evidence="2 3">
    <name type="scientific">Helianthus annuus</name>
    <name type="common">Common sunflower</name>
    <dbReference type="NCBI Taxonomy" id="4232"/>
    <lineage>
        <taxon>Eukaryota</taxon>
        <taxon>Viridiplantae</taxon>
        <taxon>Streptophyta</taxon>
        <taxon>Embryophyta</taxon>
        <taxon>Tracheophyta</taxon>
        <taxon>Spermatophyta</taxon>
        <taxon>Magnoliopsida</taxon>
        <taxon>eudicotyledons</taxon>
        <taxon>Gunneridae</taxon>
        <taxon>Pentapetalae</taxon>
        <taxon>asterids</taxon>
        <taxon>campanulids</taxon>
        <taxon>Asterales</taxon>
        <taxon>Asteraceae</taxon>
        <taxon>Asteroideae</taxon>
        <taxon>Heliantheae alliance</taxon>
        <taxon>Heliantheae</taxon>
        <taxon>Helianthus</taxon>
    </lineage>
</organism>
<evidence type="ECO:0000313" key="2">
    <source>
        <dbReference type="EMBL" id="KAF5754715.1"/>
    </source>
</evidence>
<name>A0A9K3DGR5_HELAN</name>
<protein>
    <recommendedName>
        <fullName evidence="4">NAD(P)-binding domain-containing protein</fullName>
    </recommendedName>
</protein>
<evidence type="ECO:0000313" key="3">
    <source>
        <dbReference type="Proteomes" id="UP000215914"/>
    </source>
</evidence>
<evidence type="ECO:0000256" key="1">
    <source>
        <dbReference type="SAM" id="SignalP"/>
    </source>
</evidence>
<proteinExistence type="predicted"/>
<dbReference type="Gramene" id="mRNA:HanXRQr2_Chr17g0794421">
    <property type="protein sequence ID" value="CDS:HanXRQr2_Chr17g0794421.1"/>
    <property type="gene ID" value="HanXRQr2_Chr17g0794421"/>
</dbReference>
<dbReference type="AlphaFoldDB" id="A0A9K3DGR5"/>
<accession>A0A9K3DGR5</accession>
<evidence type="ECO:0008006" key="4">
    <source>
        <dbReference type="Google" id="ProtNLM"/>
    </source>
</evidence>
<reference evidence="2" key="2">
    <citation type="submission" date="2020-06" db="EMBL/GenBank/DDBJ databases">
        <title>Helianthus annuus Genome sequencing and assembly Release 2.</title>
        <authorList>
            <person name="Gouzy J."/>
            <person name="Langlade N."/>
            <person name="Munos S."/>
        </authorList>
    </citation>
    <scope>NUCLEOTIDE SEQUENCE</scope>
    <source>
        <tissue evidence="2">Leaves</tissue>
    </source>
</reference>
<feature type="signal peptide" evidence="1">
    <location>
        <begin position="1"/>
        <end position="15"/>
    </location>
</feature>
<comment type="caution">
    <text evidence="2">The sequence shown here is derived from an EMBL/GenBank/DDBJ whole genome shotgun (WGS) entry which is preliminary data.</text>
</comment>
<gene>
    <name evidence="2" type="ORF">HanXRQr2_Chr17g0794421</name>
</gene>